<name>A0A975BXB6_9BACT</name>
<dbReference type="EMBL" id="CP061800">
    <property type="protein sequence ID" value="QTA93257.1"/>
    <property type="molecule type" value="Genomic_DNA"/>
</dbReference>
<accession>A0A975BXB6</accession>
<proteinExistence type="predicted"/>
<reference evidence="1" key="1">
    <citation type="journal article" date="2021" name="Microb. Physiol.">
        <title>Proteogenomic Insights into the Physiology of Marine, Sulfate-Reducing, Filamentous Desulfonema limicola and Desulfonema magnum.</title>
        <authorList>
            <person name="Schnaars V."/>
            <person name="Wohlbrand L."/>
            <person name="Scheve S."/>
            <person name="Hinrichs C."/>
            <person name="Reinhardt R."/>
            <person name="Rabus R."/>
        </authorList>
    </citation>
    <scope>NUCLEOTIDE SEQUENCE</scope>
    <source>
        <strain evidence="1">4be13</strain>
    </source>
</reference>
<evidence type="ECO:0000313" key="1">
    <source>
        <dbReference type="EMBL" id="QTA93257.1"/>
    </source>
</evidence>
<keyword evidence="2" id="KW-1185">Reference proteome</keyword>
<sequence length="38" mass="4514">MCLRGITGCTSRKLEFDNTIFFRLFLNILGIKEIFKFK</sequence>
<dbReference type="KEGG" id="dmm:dnm_093580"/>
<organism evidence="1 2">
    <name type="scientific">Desulfonema magnum</name>
    <dbReference type="NCBI Taxonomy" id="45655"/>
    <lineage>
        <taxon>Bacteria</taxon>
        <taxon>Pseudomonadati</taxon>
        <taxon>Thermodesulfobacteriota</taxon>
        <taxon>Desulfobacteria</taxon>
        <taxon>Desulfobacterales</taxon>
        <taxon>Desulfococcaceae</taxon>
        <taxon>Desulfonema</taxon>
    </lineage>
</organism>
<protein>
    <submittedName>
        <fullName evidence="1">Uncharacterized protein</fullName>
    </submittedName>
</protein>
<dbReference type="Proteomes" id="UP000663722">
    <property type="component" value="Chromosome"/>
</dbReference>
<gene>
    <name evidence="1" type="ORF">dnm_093580</name>
</gene>
<dbReference type="AlphaFoldDB" id="A0A975BXB6"/>
<evidence type="ECO:0000313" key="2">
    <source>
        <dbReference type="Proteomes" id="UP000663722"/>
    </source>
</evidence>